<dbReference type="Proteomes" id="UP000305888">
    <property type="component" value="Chromosome"/>
</dbReference>
<accession>A0A5B8FGR1</accession>
<dbReference type="KEGG" id="ppru:FDP22_06945"/>
<dbReference type="EMBL" id="CP040818">
    <property type="protein sequence ID" value="QDL91541.1"/>
    <property type="molecule type" value="Genomic_DNA"/>
</dbReference>
<gene>
    <name evidence="1" type="ORF">FDP22_06945</name>
</gene>
<dbReference type="InterPro" id="IPR027266">
    <property type="entry name" value="TrmE/GcvT-like"/>
</dbReference>
<evidence type="ECO:0000313" key="1">
    <source>
        <dbReference type="EMBL" id="QDL91541.1"/>
    </source>
</evidence>
<proteinExistence type="predicted"/>
<protein>
    <submittedName>
        <fullName evidence="1">Sarcosine oxidase subunit gamma</fullName>
    </submittedName>
</protein>
<dbReference type="OrthoDB" id="7350722at2"/>
<reference evidence="1 2" key="1">
    <citation type="submission" date="2019-06" db="EMBL/GenBank/DDBJ databases">
        <title>Genome sequence of Rhodobacteraceae bacterium D4M1.</title>
        <authorList>
            <person name="Cao J."/>
        </authorList>
    </citation>
    <scope>NUCLEOTIDE SEQUENCE [LARGE SCALE GENOMIC DNA]</scope>
    <source>
        <strain evidence="1 2">D4M1</strain>
    </source>
</reference>
<dbReference type="SUPFAM" id="SSF103025">
    <property type="entry name" value="Folate-binding domain"/>
    <property type="match status" value="1"/>
</dbReference>
<dbReference type="Gene3D" id="3.30.70.1520">
    <property type="entry name" value="Heterotetrameric sarcosine oxidase"/>
    <property type="match status" value="1"/>
</dbReference>
<dbReference type="Gene3D" id="3.30.1360.120">
    <property type="entry name" value="Probable tRNA modification gtpase trme, domain 1"/>
    <property type="match status" value="1"/>
</dbReference>
<name>A0A5B8FGR1_9RHOB</name>
<keyword evidence="2" id="KW-1185">Reference proteome</keyword>
<evidence type="ECO:0000313" key="2">
    <source>
        <dbReference type="Proteomes" id="UP000305888"/>
    </source>
</evidence>
<organism evidence="1 2">
    <name type="scientific">Paroceanicella profunda</name>
    <dbReference type="NCBI Taxonomy" id="2579971"/>
    <lineage>
        <taxon>Bacteria</taxon>
        <taxon>Pseudomonadati</taxon>
        <taxon>Pseudomonadota</taxon>
        <taxon>Alphaproteobacteria</taxon>
        <taxon>Rhodobacterales</taxon>
        <taxon>Paracoccaceae</taxon>
        <taxon>Paroceanicella</taxon>
    </lineage>
</organism>
<sequence>MRSARRISWIRRGRDCVADLRHLSPLGPGFAALQAGRCTLAERPWRAKTGLRPFRGRAAALSEVLGAPLPVPQGRAETAQATLLWAGRGAWLALGAEAGALAPRLHGLAGVTDETDAWAELLLTGPDAEAVLARLCPLDARGLGPAASAPTELAHSRALLTREGAGFGLLLPRSSAAWTVHEIGAAMRSIAAQQGLTPG</sequence>
<dbReference type="AlphaFoldDB" id="A0A5B8FGR1"/>